<protein>
    <submittedName>
        <fullName evidence="2">Uncharacterized protein</fullName>
    </submittedName>
</protein>
<feature type="chain" id="PRO_5042170705" evidence="1">
    <location>
        <begin position="23"/>
        <end position="71"/>
    </location>
</feature>
<dbReference type="AlphaFoldDB" id="A0AAD3M2Y2"/>
<accession>A0AAD3M2Y2</accession>
<gene>
    <name evidence="2" type="ORF">AKAME5_002704900</name>
</gene>
<keyword evidence="3" id="KW-1185">Reference proteome</keyword>
<keyword evidence="1" id="KW-0732">Signal</keyword>
<dbReference type="EMBL" id="BRZM01003245">
    <property type="protein sequence ID" value="GLD46675.1"/>
    <property type="molecule type" value="Genomic_DNA"/>
</dbReference>
<evidence type="ECO:0000313" key="2">
    <source>
        <dbReference type="EMBL" id="GLD46675.1"/>
    </source>
</evidence>
<feature type="signal peptide" evidence="1">
    <location>
        <begin position="1"/>
        <end position="22"/>
    </location>
</feature>
<sequence>MAQVHHSFIVFIYRLLIRCPEAANKIPETAATTTARPEMMLISDVPTQIVHLELTVPWENCTEEADDGKVR</sequence>
<proteinExistence type="predicted"/>
<evidence type="ECO:0000313" key="3">
    <source>
        <dbReference type="Proteomes" id="UP001279410"/>
    </source>
</evidence>
<evidence type="ECO:0000256" key="1">
    <source>
        <dbReference type="SAM" id="SignalP"/>
    </source>
</evidence>
<dbReference type="Proteomes" id="UP001279410">
    <property type="component" value="Unassembled WGS sequence"/>
</dbReference>
<name>A0AAD3M2Y2_LATJO</name>
<reference evidence="2" key="1">
    <citation type="submission" date="2022-08" db="EMBL/GenBank/DDBJ databases">
        <title>Genome sequencing of akame (Lates japonicus).</title>
        <authorList>
            <person name="Hashiguchi Y."/>
            <person name="Takahashi H."/>
        </authorList>
    </citation>
    <scope>NUCLEOTIDE SEQUENCE</scope>
    <source>
        <strain evidence="2">Kochi</strain>
    </source>
</reference>
<organism evidence="2 3">
    <name type="scientific">Lates japonicus</name>
    <name type="common">Japanese lates</name>
    <dbReference type="NCBI Taxonomy" id="270547"/>
    <lineage>
        <taxon>Eukaryota</taxon>
        <taxon>Metazoa</taxon>
        <taxon>Chordata</taxon>
        <taxon>Craniata</taxon>
        <taxon>Vertebrata</taxon>
        <taxon>Euteleostomi</taxon>
        <taxon>Actinopterygii</taxon>
        <taxon>Neopterygii</taxon>
        <taxon>Teleostei</taxon>
        <taxon>Neoteleostei</taxon>
        <taxon>Acanthomorphata</taxon>
        <taxon>Carangaria</taxon>
        <taxon>Carangaria incertae sedis</taxon>
        <taxon>Centropomidae</taxon>
        <taxon>Lates</taxon>
    </lineage>
</organism>
<comment type="caution">
    <text evidence="2">The sequence shown here is derived from an EMBL/GenBank/DDBJ whole genome shotgun (WGS) entry which is preliminary data.</text>
</comment>